<organism evidence="2 3">
    <name type="scientific">Gossypium arboreum</name>
    <name type="common">Tree cotton</name>
    <name type="synonym">Gossypium nanking</name>
    <dbReference type="NCBI Taxonomy" id="29729"/>
    <lineage>
        <taxon>Eukaryota</taxon>
        <taxon>Viridiplantae</taxon>
        <taxon>Streptophyta</taxon>
        <taxon>Embryophyta</taxon>
        <taxon>Tracheophyta</taxon>
        <taxon>Spermatophyta</taxon>
        <taxon>Magnoliopsida</taxon>
        <taxon>eudicotyledons</taxon>
        <taxon>Gunneridae</taxon>
        <taxon>Pentapetalae</taxon>
        <taxon>rosids</taxon>
        <taxon>malvids</taxon>
        <taxon>Malvales</taxon>
        <taxon>Malvaceae</taxon>
        <taxon>Malvoideae</taxon>
        <taxon>Gossypium</taxon>
    </lineage>
</organism>
<evidence type="ECO:0000313" key="3">
    <source>
        <dbReference type="Proteomes" id="UP001358586"/>
    </source>
</evidence>
<dbReference type="EMBL" id="JARKNE010000006">
    <property type="protein sequence ID" value="KAK5825040.1"/>
    <property type="molecule type" value="Genomic_DNA"/>
</dbReference>
<evidence type="ECO:0000256" key="1">
    <source>
        <dbReference type="SAM" id="MobiDB-lite"/>
    </source>
</evidence>
<name>A0ABR0PL53_GOSAR</name>
<reference evidence="2 3" key="1">
    <citation type="submission" date="2023-03" db="EMBL/GenBank/DDBJ databases">
        <title>WGS of Gossypium arboreum.</title>
        <authorList>
            <person name="Yu D."/>
        </authorList>
    </citation>
    <scope>NUCLEOTIDE SEQUENCE [LARGE SCALE GENOMIC DNA]</scope>
    <source>
        <tissue evidence="2">Leaf</tissue>
    </source>
</reference>
<proteinExistence type="predicted"/>
<feature type="region of interest" description="Disordered" evidence="1">
    <location>
        <begin position="1"/>
        <end position="23"/>
    </location>
</feature>
<keyword evidence="3" id="KW-1185">Reference proteome</keyword>
<feature type="compositionally biased region" description="Acidic residues" evidence="1">
    <location>
        <begin position="74"/>
        <end position="100"/>
    </location>
</feature>
<protein>
    <submittedName>
        <fullName evidence="2">Uncharacterized protein</fullName>
    </submittedName>
</protein>
<evidence type="ECO:0000313" key="2">
    <source>
        <dbReference type="EMBL" id="KAK5825040.1"/>
    </source>
</evidence>
<dbReference type="Proteomes" id="UP001358586">
    <property type="component" value="Chromosome 6"/>
</dbReference>
<comment type="caution">
    <text evidence="2">The sequence shown here is derived from an EMBL/GenBank/DDBJ whole genome shotgun (WGS) entry which is preliminary data.</text>
</comment>
<accession>A0ABR0PL53</accession>
<sequence>MEMPLAPPNKSTKAKVKKTDEPTQLERRLGCDVRYNVRLLESIKIGMAMFVRIQKGESIEWPEWSSDSSKGNEDATEQQEEENEEIDDKAKEDDDFTSYY</sequence>
<gene>
    <name evidence="2" type="ORF">PVK06_019842</name>
</gene>
<feature type="region of interest" description="Disordered" evidence="1">
    <location>
        <begin position="61"/>
        <end position="100"/>
    </location>
</feature>